<dbReference type="PANTHER" id="PTHR33678:SF2">
    <property type="match status" value="1"/>
</dbReference>
<evidence type="ECO:0000313" key="5">
    <source>
        <dbReference type="Proteomes" id="UP000464314"/>
    </source>
</evidence>
<feature type="domain" description="DUF6444" evidence="3">
    <location>
        <begin position="16"/>
        <end position="92"/>
    </location>
</feature>
<dbReference type="EMBL" id="CP048000">
    <property type="protein sequence ID" value="QHQ63467.1"/>
    <property type="molecule type" value="Genomic_DNA"/>
</dbReference>
<feature type="compositionally biased region" description="Low complexity" evidence="1">
    <location>
        <begin position="52"/>
        <end position="62"/>
    </location>
</feature>
<organism evidence="4 5">
    <name type="scientific">Anaerocolumna sedimenticola</name>
    <dbReference type="NCBI Taxonomy" id="2696063"/>
    <lineage>
        <taxon>Bacteria</taxon>
        <taxon>Bacillati</taxon>
        <taxon>Bacillota</taxon>
        <taxon>Clostridia</taxon>
        <taxon>Lachnospirales</taxon>
        <taxon>Lachnospiraceae</taxon>
        <taxon>Anaerocolumna</taxon>
    </lineage>
</organism>
<dbReference type="KEGG" id="anr:Ana3638_24050"/>
<name>A0A6P1TSW5_9FIRM</name>
<dbReference type="Gene3D" id="1.20.5.1700">
    <property type="match status" value="1"/>
</dbReference>
<protein>
    <submittedName>
        <fullName evidence="4">Transposase</fullName>
    </submittedName>
</protein>
<dbReference type="Proteomes" id="UP000464314">
    <property type="component" value="Chromosome"/>
</dbReference>
<proteinExistence type="predicted"/>
<dbReference type="InterPro" id="IPR004291">
    <property type="entry name" value="Transposase_IS66_central"/>
</dbReference>
<evidence type="ECO:0000256" key="1">
    <source>
        <dbReference type="SAM" id="MobiDB-lite"/>
    </source>
</evidence>
<gene>
    <name evidence="4" type="ORF">Ana3638_24050</name>
</gene>
<dbReference type="Pfam" id="PF20042">
    <property type="entry name" value="DUF6444"/>
    <property type="match status" value="1"/>
</dbReference>
<evidence type="ECO:0000259" key="2">
    <source>
        <dbReference type="Pfam" id="PF03050"/>
    </source>
</evidence>
<accession>A0A6P1TSW5</accession>
<dbReference type="AlphaFoldDB" id="A0A6P1TSW5"/>
<evidence type="ECO:0000313" key="4">
    <source>
        <dbReference type="EMBL" id="QHQ63467.1"/>
    </source>
</evidence>
<evidence type="ECO:0000259" key="3">
    <source>
        <dbReference type="Pfam" id="PF20042"/>
    </source>
</evidence>
<dbReference type="InterPro" id="IPR045618">
    <property type="entry name" value="DUF6444"/>
</dbReference>
<dbReference type="Pfam" id="PF03050">
    <property type="entry name" value="DDE_Tnp_IS66"/>
    <property type="match status" value="1"/>
</dbReference>
<sequence length="295" mass="32369">MSKDKLIEALMKENSELKQLLHSLNTSMEQQSSLIEQLSQTIAELNEKLNKNSKNSSKPPSSDGLKKPVTKSLRQKSGKKPGGQQGHDGNHLAITTNPDELKKHLPKACINCPNISKCIDQRACVVEKRHVIDAVVTVHVTEHQKYSFKKCPFHEGQILQGAFPVGVSATVQYGDNLNALAVALNTVGMVSIKRTHEILGSVFSIPLSTGTISSMVRKCAESVNNTVNIIRQKVINSTIGHFDETGTRVDGKTMWVHNSSTEDYTYLSVHQKRGTEGMDDNGVLPAFQGIAMHDC</sequence>
<dbReference type="InterPro" id="IPR052344">
    <property type="entry name" value="Transposase-related"/>
</dbReference>
<feature type="region of interest" description="Disordered" evidence="1">
    <location>
        <begin position="47"/>
        <end position="95"/>
    </location>
</feature>
<dbReference type="PANTHER" id="PTHR33678">
    <property type="entry name" value="BLL1576 PROTEIN"/>
    <property type="match status" value="1"/>
</dbReference>
<reference evidence="4 5" key="1">
    <citation type="submission" date="2020-01" db="EMBL/GenBank/DDBJ databases">
        <title>Genome analysis of Anaerocolumna sp. CBA3638.</title>
        <authorList>
            <person name="Kim J."/>
            <person name="Roh S.W."/>
        </authorList>
    </citation>
    <scope>NUCLEOTIDE SEQUENCE [LARGE SCALE GENOMIC DNA]</scope>
    <source>
        <strain evidence="4 5">CBA3638</strain>
    </source>
</reference>
<keyword evidence="5" id="KW-1185">Reference proteome</keyword>
<feature type="domain" description="Transposase IS66 central" evidence="2">
    <location>
        <begin position="172"/>
        <end position="294"/>
    </location>
</feature>